<keyword evidence="2" id="KW-0677">Repeat</keyword>
<dbReference type="PROSITE" id="PS50082">
    <property type="entry name" value="WD_REPEATS_2"/>
    <property type="match status" value="1"/>
</dbReference>
<evidence type="ECO:0000313" key="6">
    <source>
        <dbReference type="Proteomes" id="UP001222027"/>
    </source>
</evidence>
<protein>
    <submittedName>
        <fullName evidence="5">Uncharacterized protein</fullName>
    </submittedName>
</protein>
<evidence type="ECO:0000256" key="1">
    <source>
        <dbReference type="ARBA" id="ARBA00022574"/>
    </source>
</evidence>
<evidence type="ECO:0000256" key="2">
    <source>
        <dbReference type="ARBA" id="ARBA00022737"/>
    </source>
</evidence>
<proteinExistence type="predicted"/>
<dbReference type="InterPro" id="IPR015943">
    <property type="entry name" value="WD40/YVTN_repeat-like_dom_sf"/>
</dbReference>
<dbReference type="SUPFAM" id="SSF82171">
    <property type="entry name" value="DPP6 N-terminal domain-like"/>
    <property type="match status" value="1"/>
</dbReference>
<reference evidence="5 6" key="1">
    <citation type="submission" date="2022-12" db="EMBL/GenBank/DDBJ databases">
        <title>Chromosome-scale assembly of the Ensete ventricosum genome.</title>
        <authorList>
            <person name="Dussert Y."/>
            <person name="Stocks J."/>
            <person name="Wendawek A."/>
            <person name="Woldeyes F."/>
            <person name="Nichols R.A."/>
            <person name="Borrell J.S."/>
        </authorList>
    </citation>
    <scope>NUCLEOTIDE SEQUENCE [LARGE SCALE GENOMIC DNA]</scope>
    <source>
        <strain evidence="6">cv. Maze</strain>
        <tissue evidence="5">Seeds</tissue>
    </source>
</reference>
<feature type="compositionally biased region" description="Polar residues" evidence="4">
    <location>
        <begin position="1"/>
        <end position="13"/>
    </location>
</feature>
<dbReference type="EMBL" id="JAQQAF010000003">
    <property type="protein sequence ID" value="KAJ8499049.1"/>
    <property type="molecule type" value="Genomic_DNA"/>
</dbReference>
<feature type="compositionally biased region" description="Polar residues" evidence="4">
    <location>
        <begin position="47"/>
        <end position="60"/>
    </location>
</feature>
<feature type="repeat" description="WD" evidence="3">
    <location>
        <begin position="196"/>
        <end position="226"/>
    </location>
</feature>
<dbReference type="AlphaFoldDB" id="A0AAV8RHC0"/>
<evidence type="ECO:0000313" key="5">
    <source>
        <dbReference type="EMBL" id="KAJ8499049.1"/>
    </source>
</evidence>
<keyword evidence="1 3" id="KW-0853">WD repeat</keyword>
<name>A0AAV8RHC0_ENSVE</name>
<feature type="region of interest" description="Disordered" evidence="4">
    <location>
        <begin position="1"/>
        <end position="141"/>
    </location>
</feature>
<feature type="compositionally biased region" description="Low complexity" evidence="4">
    <location>
        <begin position="106"/>
        <end position="123"/>
    </location>
</feature>
<evidence type="ECO:0000256" key="4">
    <source>
        <dbReference type="SAM" id="MobiDB-lite"/>
    </source>
</evidence>
<dbReference type="Gene3D" id="2.130.10.10">
    <property type="entry name" value="YVTN repeat-like/Quinoprotein amine dehydrogenase"/>
    <property type="match status" value="1"/>
</dbReference>
<dbReference type="Proteomes" id="UP001222027">
    <property type="component" value="Unassembled WGS sequence"/>
</dbReference>
<gene>
    <name evidence="5" type="ORF">OPV22_009601</name>
</gene>
<organism evidence="5 6">
    <name type="scientific">Ensete ventricosum</name>
    <name type="common">Abyssinian banana</name>
    <name type="synonym">Musa ensete</name>
    <dbReference type="NCBI Taxonomy" id="4639"/>
    <lineage>
        <taxon>Eukaryota</taxon>
        <taxon>Viridiplantae</taxon>
        <taxon>Streptophyta</taxon>
        <taxon>Embryophyta</taxon>
        <taxon>Tracheophyta</taxon>
        <taxon>Spermatophyta</taxon>
        <taxon>Magnoliopsida</taxon>
        <taxon>Liliopsida</taxon>
        <taxon>Zingiberales</taxon>
        <taxon>Musaceae</taxon>
        <taxon>Ensete</taxon>
    </lineage>
</organism>
<dbReference type="InterPro" id="IPR040324">
    <property type="entry name" value="WDR44/Dgr2"/>
</dbReference>
<comment type="caution">
    <text evidence="5">The sequence shown here is derived from an EMBL/GenBank/DDBJ whole genome shotgun (WGS) entry which is preliminary data.</text>
</comment>
<evidence type="ECO:0000256" key="3">
    <source>
        <dbReference type="PROSITE-ProRule" id="PRU00221"/>
    </source>
</evidence>
<dbReference type="InterPro" id="IPR001680">
    <property type="entry name" value="WD40_rpt"/>
</dbReference>
<sequence>MSRVETTAASTMTFGWPNPPPSRSAVAFSSRAWASPETRTSPPPCGSSATAAGRPSTSLPPTARTPRSRYCLPRLRWRMRRPPPRPVHEPAGGRQMPVRRGPSDVASASPRRARPGAASAPPSLQDHGARPSSGNAGIGEPDDGGALVLAFDEACRIENLDTGKELVVSEFGKDWKLNHLQTGLHITMDEFARCLHNDYVTCIQFNPKDDSYSSVALDSKVHIWSIADLQVVNWSDIHDMVTAACYTPDGQMHKENGSYYSEQFAPDGSSEVLITSANSQVGVFDDLKMVHKFRDCCQKRFPEQQQCVVHVGREVRRRRLARVRVEAAAGAAVAPEELRNIYLGPGIGSDSFASSFPWTPAPSSLPCRPGDVAAGSAAGVRRTLGVWWPSRPVWVALSGSIRILSCPFGSAGKPIYSASTRFCFVLPYSPYLLLAGVKCVEHEVTDMVDEFATSMKLVQFASSFAYANGVMWPVMDLQVSLLEDVTLRKHYKLDDSDPQPGSG</sequence>
<accession>A0AAV8RHC0</accession>
<dbReference type="PANTHER" id="PTHR14221">
    <property type="entry name" value="WD REPEAT DOMAIN 44"/>
    <property type="match status" value="1"/>
</dbReference>
<dbReference type="PANTHER" id="PTHR14221:SF67">
    <property type="entry name" value="WD REPEAT-CONTAINING PROTEIN 44-LIKE"/>
    <property type="match status" value="1"/>
</dbReference>
<keyword evidence="6" id="KW-1185">Reference proteome</keyword>